<dbReference type="Pfam" id="PF00534">
    <property type="entry name" value="Glycos_transf_1"/>
    <property type="match status" value="1"/>
</dbReference>
<comment type="catalytic activity">
    <reaction evidence="10 13">
        <text>lipid IVA (E. coli) + CMP-3-deoxy-beta-D-manno-octulosonate = alpha-Kdo-(2-&gt;6)-lipid IVA (E. coli) + CMP + H(+)</text>
        <dbReference type="Rhea" id="RHEA:28066"/>
        <dbReference type="ChEBI" id="CHEBI:15378"/>
        <dbReference type="ChEBI" id="CHEBI:58603"/>
        <dbReference type="ChEBI" id="CHEBI:60364"/>
        <dbReference type="ChEBI" id="CHEBI:60377"/>
        <dbReference type="ChEBI" id="CHEBI:85987"/>
        <dbReference type="EC" id="2.4.99.12"/>
    </reaction>
</comment>
<evidence type="ECO:0000256" key="8">
    <source>
        <dbReference type="ARBA" id="ARBA00022968"/>
    </source>
</evidence>
<dbReference type="EMBL" id="SMSE01000001">
    <property type="protein sequence ID" value="TDG15855.1"/>
    <property type="molecule type" value="Genomic_DNA"/>
</dbReference>
<keyword evidence="17" id="KW-1185">Reference proteome</keyword>
<dbReference type="Proteomes" id="UP000295554">
    <property type="component" value="Unassembled WGS sequence"/>
</dbReference>
<evidence type="ECO:0000256" key="3">
    <source>
        <dbReference type="ARBA" id="ARBA00006380"/>
    </source>
</evidence>
<comment type="pathway">
    <text evidence="2 13">Bacterial outer membrane biogenesis; LPS core biosynthesis.</text>
</comment>
<dbReference type="PANTHER" id="PTHR42755">
    <property type="entry name" value="3-DEOXY-MANNO-OCTULOSONATE CYTIDYLYLTRANSFERASE"/>
    <property type="match status" value="1"/>
</dbReference>
<dbReference type="PANTHER" id="PTHR42755:SF1">
    <property type="entry name" value="3-DEOXY-D-MANNO-OCTULOSONIC ACID TRANSFERASE, MITOCHONDRIAL-RELATED"/>
    <property type="match status" value="1"/>
</dbReference>
<dbReference type="Gene3D" id="3.40.50.11720">
    <property type="entry name" value="3-Deoxy-D-manno-octulosonic-acid transferase, N-terminal domain"/>
    <property type="match status" value="1"/>
</dbReference>
<evidence type="ECO:0000313" key="17">
    <source>
        <dbReference type="Proteomes" id="UP000295554"/>
    </source>
</evidence>
<dbReference type="GO" id="GO:0043842">
    <property type="term" value="F:Kdo transferase activity"/>
    <property type="evidence" value="ECO:0007669"/>
    <property type="project" value="UniProtKB-EC"/>
</dbReference>
<keyword evidence="13" id="KW-1003">Cell membrane</keyword>
<comment type="similarity">
    <text evidence="3">Belongs to the glycosyltransferase group 1 family. Glycosyltransferase 30 subfamily.</text>
</comment>
<proteinExistence type="inferred from homology"/>
<sequence>MRLLYSALFYLLLPAILLRMLWRSRRAPAYRQRLAERFGFFSCPVEVTRDPVIWIHAVSVGETLAAAPLVEDLLREYPGYQLVVTTTTPTGSERVRALFGERVFHVYSPWDMPGAVQRFVSRIRPQLLVIMETELWPNLLHYTHRSGCRIMLANARLSSRSARGYGRVAGLARRMLSQLDAVACQSEPDGQRLIALGLPVERLEVTGSIKFDIDLDPQLRQQAAELKAALGRPVLLGSSTHESEEALILDAFELLRRDIPDLLCLLVPRHPERFGSVFQLCKSRGFNTARRSAGELASAGHEVLLGDTMGELRLLSGVASVCVIGGSFIEHGGQNVLEAAAWGVPVVSGPHMFNFAEITSLLVAAGGMQQVAAADELSAVLLELLSDDTRREAMGRAAAGVVAANRGARARLLAMIEEQLAGT</sequence>
<comment type="caution">
    <text evidence="16">The sequence shown here is derived from an EMBL/GenBank/DDBJ whole genome shotgun (WGS) entry which is preliminary data.</text>
</comment>
<feature type="domain" description="3-deoxy-D-manno-octulosonic-acid transferase N-terminal" evidence="15">
    <location>
        <begin position="32"/>
        <end position="213"/>
    </location>
</feature>
<feature type="active site" description="Proton acceptor" evidence="11">
    <location>
        <position position="62"/>
    </location>
</feature>
<dbReference type="GO" id="GO:0005886">
    <property type="term" value="C:plasma membrane"/>
    <property type="evidence" value="ECO:0007669"/>
    <property type="project" value="UniProtKB-SubCell"/>
</dbReference>
<dbReference type="UniPathway" id="UPA00958"/>
<evidence type="ECO:0000256" key="7">
    <source>
        <dbReference type="ARBA" id="ARBA00022679"/>
    </source>
</evidence>
<dbReference type="InterPro" id="IPR038107">
    <property type="entry name" value="Glycos_transf_N_sf"/>
</dbReference>
<evidence type="ECO:0000259" key="15">
    <source>
        <dbReference type="Pfam" id="PF04413"/>
    </source>
</evidence>
<dbReference type="InterPro" id="IPR007507">
    <property type="entry name" value="Glycos_transf_N"/>
</dbReference>
<dbReference type="FunFam" id="3.40.50.2000:FF:000032">
    <property type="entry name" value="3-deoxy-D-manno-octulosonic acid transferase"/>
    <property type="match status" value="1"/>
</dbReference>
<evidence type="ECO:0000313" key="16">
    <source>
        <dbReference type="EMBL" id="TDG15855.1"/>
    </source>
</evidence>
<evidence type="ECO:0000256" key="5">
    <source>
        <dbReference type="ARBA" id="ARBA00019077"/>
    </source>
</evidence>
<evidence type="ECO:0000256" key="4">
    <source>
        <dbReference type="ARBA" id="ARBA00012621"/>
    </source>
</evidence>
<dbReference type="GO" id="GO:0009245">
    <property type="term" value="P:lipid A biosynthetic process"/>
    <property type="evidence" value="ECO:0007669"/>
    <property type="project" value="TreeGrafter"/>
</dbReference>
<keyword evidence="13" id="KW-0448">Lipopolysaccharide biosynthesis</keyword>
<name>A0A4V2ZXV0_9GAMM</name>
<evidence type="ECO:0000256" key="10">
    <source>
        <dbReference type="ARBA" id="ARBA00049183"/>
    </source>
</evidence>
<dbReference type="InterPro" id="IPR039901">
    <property type="entry name" value="Kdotransferase"/>
</dbReference>
<feature type="site" description="Transition state stabilizer" evidence="12">
    <location>
        <position position="210"/>
    </location>
</feature>
<comment type="subcellular location">
    <subcellularLocation>
        <location evidence="1">Cell inner membrane</location>
        <topology evidence="1">Single-pass membrane protein</topology>
        <orientation evidence="1">Cytoplasmic side</orientation>
    </subcellularLocation>
    <subcellularLocation>
        <location evidence="13">Cell membrane</location>
    </subcellularLocation>
</comment>
<dbReference type="FunFam" id="3.40.50.11720:FF:000001">
    <property type="entry name" value="3-deoxy-D-manno-octulosonic acid transferase"/>
    <property type="match status" value="1"/>
</dbReference>
<accession>A0A4V2ZXV0</accession>
<keyword evidence="8" id="KW-0812">Transmembrane</keyword>
<evidence type="ECO:0000256" key="9">
    <source>
        <dbReference type="ARBA" id="ARBA00031445"/>
    </source>
</evidence>
<evidence type="ECO:0000256" key="2">
    <source>
        <dbReference type="ARBA" id="ARBA00004713"/>
    </source>
</evidence>
<protein>
    <recommendedName>
        <fullName evidence="5 13">3-deoxy-D-manno-octulosonic acid transferase</fullName>
        <shortName evidence="13">Kdo transferase</shortName>
        <ecNumber evidence="4 13">2.4.99.12</ecNumber>
    </recommendedName>
    <alternativeName>
        <fullName evidence="9 13">Lipid IV(A) 3-deoxy-D-manno-octulosonic acid transferase</fullName>
    </alternativeName>
</protein>
<dbReference type="OrthoDB" id="9789797at2"/>
<dbReference type="RefSeq" id="WP_133210716.1">
    <property type="nucleotide sequence ID" value="NZ_SMSE01000001.1"/>
</dbReference>
<feature type="domain" description="Glycosyl transferase family 1" evidence="14">
    <location>
        <begin position="247"/>
        <end position="398"/>
    </location>
</feature>
<keyword evidence="6" id="KW-0472">Membrane</keyword>
<reference evidence="16 17" key="1">
    <citation type="submission" date="2019-03" db="EMBL/GenBank/DDBJ databases">
        <title>Seongchinamella monodicae gen. nov., sp. nov., a novel member of the Gammaproteobacteria isolated from a tidal mudflat of beach.</title>
        <authorList>
            <person name="Yang H.G."/>
            <person name="Kang J.W."/>
            <person name="Lee S.D."/>
        </authorList>
    </citation>
    <scope>NUCLEOTIDE SEQUENCE [LARGE SCALE GENOMIC DNA]</scope>
    <source>
        <strain evidence="16 17">GH4-78</strain>
    </source>
</reference>
<dbReference type="NCBIfam" id="NF004388">
    <property type="entry name" value="PRK05749.1-4"/>
    <property type="match status" value="1"/>
</dbReference>
<evidence type="ECO:0000259" key="14">
    <source>
        <dbReference type="Pfam" id="PF00534"/>
    </source>
</evidence>
<dbReference type="Gene3D" id="3.40.50.2000">
    <property type="entry name" value="Glycogen Phosphorylase B"/>
    <property type="match status" value="1"/>
</dbReference>
<evidence type="ECO:0000256" key="11">
    <source>
        <dbReference type="PIRSR" id="PIRSR639901-1"/>
    </source>
</evidence>
<keyword evidence="8" id="KW-0735">Signal-anchor</keyword>
<dbReference type="GO" id="GO:0009244">
    <property type="term" value="P:lipopolysaccharide core region biosynthetic process"/>
    <property type="evidence" value="ECO:0007669"/>
    <property type="project" value="UniProtKB-UniRule"/>
</dbReference>
<dbReference type="EC" id="2.4.99.12" evidence="4 13"/>
<feature type="site" description="Transition state stabilizer" evidence="12">
    <location>
        <position position="132"/>
    </location>
</feature>
<evidence type="ECO:0000256" key="12">
    <source>
        <dbReference type="PIRSR" id="PIRSR639901-2"/>
    </source>
</evidence>
<gene>
    <name evidence="16" type="ORF">E2F43_06415</name>
</gene>
<evidence type="ECO:0000256" key="1">
    <source>
        <dbReference type="ARBA" id="ARBA00004388"/>
    </source>
</evidence>
<keyword evidence="7 13" id="KW-0808">Transferase</keyword>
<dbReference type="SUPFAM" id="SSF53756">
    <property type="entry name" value="UDP-Glycosyltransferase/glycogen phosphorylase"/>
    <property type="match status" value="1"/>
</dbReference>
<organism evidence="16 17">
    <name type="scientific">Seongchinamella unica</name>
    <dbReference type="NCBI Taxonomy" id="2547392"/>
    <lineage>
        <taxon>Bacteria</taxon>
        <taxon>Pseudomonadati</taxon>
        <taxon>Pseudomonadota</taxon>
        <taxon>Gammaproteobacteria</taxon>
        <taxon>Cellvibrionales</taxon>
        <taxon>Halieaceae</taxon>
        <taxon>Seongchinamella</taxon>
    </lineage>
</organism>
<comment type="function">
    <text evidence="13">Involved in lipopolysaccharide (LPS) biosynthesis. Catalyzes the transfer of 3-deoxy-D-manno-octulosonate (Kdo) residue(s) from CMP-Kdo to lipid IV(A), the tetraacyldisaccharide-1,4'-bisphosphate precursor of lipid A.</text>
</comment>
<dbReference type="AlphaFoldDB" id="A0A4V2ZXV0"/>
<dbReference type="Pfam" id="PF04413">
    <property type="entry name" value="Glycos_transf_N"/>
    <property type="match status" value="1"/>
</dbReference>
<dbReference type="InterPro" id="IPR001296">
    <property type="entry name" value="Glyco_trans_1"/>
</dbReference>
<keyword evidence="6" id="KW-0997">Cell inner membrane</keyword>
<evidence type="ECO:0000256" key="6">
    <source>
        <dbReference type="ARBA" id="ARBA00022519"/>
    </source>
</evidence>
<evidence type="ECO:0000256" key="13">
    <source>
        <dbReference type="RuleBase" id="RU365103"/>
    </source>
</evidence>